<dbReference type="AlphaFoldDB" id="A0AAP0EDN6"/>
<gene>
    <name evidence="1" type="ORF">Syun_029687</name>
</gene>
<name>A0AAP0EDN6_9MAGN</name>
<evidence type="ECO:0000313" key="1">
    <source>
        <dbReference type="EMBL" id="KAK9087293.1"/>
    </source>
</evidence>
<evidence type="ECO:0000313" key="2">
    <source>
        <dbReference type="Proteomes" id="UP001420932"/>
    </source>
</evidence>
<reference evidence="1 2" key="1">
    <citation type="submission" date="2024-01" db="EMBL/GenBank/DDBJ databases">
        <title>Genome assemblies of Stephania.</title>
        <authorList>
            <person name="Yang L."/>
        </authorList>
    </citation>
    <scope>NUCLEOTIDE SEQUENCE [LARGE SCALE GENOMIC DNA]</scope>
    <source>
        <strain evidence="1">YNDBR</strain>
        <tissue evidence="1">Leaf</tissue>
    </source>
</reference>
<dbReference type="Proteomes" id="UP001420932">
    <property type="component" value="Unassembled WGS sequence"/>
</dbReference>
<comment type="caution">
    <text evidence="1">The sequence shown here is derived from an EMBL/GenBank/DDBJ whole genome shotgun (WGS) entry which is preliminary data.</text>
</comment>
<dbReference type="EMBL" id="JBBNAF010000013">
    <property type="protein sequence ID" value="KAK9087293.1"/>
    <property type="molecule type" value="Genomic_DNA"/>
</dbReference>
<keyword evidence="2" id="KW-1185">Reference proteome</keyword>
<proteinExistence type="predicted"/>
<accession>A0AAP0EDN6</accession>
<sequence length="57" mass="6703">MEEEPNLQTQQLYDMIDAGNEQLWLGCENMTKLSVMAISFSLKSAHHVFERCYNEFM</sequence>
<protein>
    <submittedName>
        <fullName evidence="1">Uncharacterized protein</fullName>
    </submittedName>
</protein>
<organism evidence="1 2">
    <name type="scientific">Stephania yunnanensis</name>
    <dbReference type="NCBI Taxonomy" id="152371"/>
    <lineage>
        <taxon>Eukaryota</taxon>
        <taxon>Viridiplantae</taxon>
        <taxon>Streptophyta</taxon>
        <taxon>Embryophyta</taxon>
        <taxon>Tracheophyta</taxon>
        <taxon>Spermatophyta</taxon>
        <taxon>Magnoliopsida</taxon>
        <taxon>Ranunculales</taxon>
        <taxon>Menispermaceae</taxon>
        <taxon>Menispermoideae</taxon>
        <taxon>Cissampelideae</taxon>
        <taxon>Stephania</taxon>
    </lineage>
</organism>